<proteinExistence type="predicted"/>
<gene>
    <name evidence="1" type="ORF">BECKDK2373B_GA0170837_111813</name>
</gene>
<organism evidence="1">
    <name type="scientific">Candidatus Kentrum sp. DK</name>
    <dbReference type="NCBI Taxonomy" id="2126562"/>
    <lineage>
        <taxon>Bacteria</taxon>
        <taxon>Pseudomonadati</taxon>
        <taxon>Pseudomonadota</taxon>
        <taxon>Gammaproteobacteria</taxon>
        <taxon>Candidatus Kentrum</taxon>
    </lineage>
</organism>
<dbReference type="AlphaFoldDB" id="A0A450T8K3"/>
<evidence type="ECO:0000313" key="1">
    <source>
        <dbReference type="EMBL" id="VFJ63021.1"/>
    </source>
</evidence>
<accession>A0A450T8K3</accession>
<reference evidence="1" key="1">
    <citation type="submission" date="2019-02" db="EMBL/GenBank/DDBJ databases">
        <authorList>
            <person name="Gruber-Vodicka R. H."/>
            <person name="Seah K. B. B."/>
        </authorList>
    </citation>
    <scope>NUCLEOTIDE SEQUENCE</scope>
    <source>
        <strain evidence="1">BECK_DK47</strain>
    </source>
</reference>
<dbReference type="EMBL" id="CAADEX010000118">
    <property type="protein sequence ID" value="VFJ63021.1"/>
    <property type="molecule type" value="Genomic_DNA"/>
</dbReference>
<sequence>MHALFNGNVAIEKEGIRIFVFFDLFPIPCVKKSAYWKNIYAPPPDARKKLSEGKSRIVLHNKAKTDEKAEFIGNK</sequence>
<protein>
    <submittedName>
        <fullName evidence="1">Uncharacterized protein</fullName>
    </submittedName>
</protein>
<name>A0A450T8K3_9GAMM</name>